<comment type="caution">
    <text evidence="3">The sequence shown here is derived from an EMBL/GenBank/DDBJ whole genome shotgun (WGS) entry which is preliminary data.</text>
</comment>
<dbReference type="InterPro" id="IPR036465">
    <property type="entry name" value="vWFA_dom_sf"/>
</dbReference>
<feature type="transmembrane region" description="Helical" evidence="1">
    <location>
        <begin position="44"/>
        <end position="62"/>
    </location>
</feature>
<evidence type="ECO:0000313" key="4">
    <source>
        <dbReference type="Proteomes" id="UP001424741"/>
    </source>
</evidence>
<dbReference type="RefSeq" id="WP_346188897.1">
    <property type="nucleotide sequence ID" value="NZ_BAABRL010000007.1"/>
</dbReference>
<evidence type="ECO:0000313" key="3">
    <source>
        <dbReference type="EMBL" id="GAA5496191.1"/>
    </source>
</evidence>
<sequence>MPFLTNSLAVGGFAGFLLGVSTYVGPVIAMILIWRYLKLKPSGLMLWCATIWLAVGVLASVFGEVEKAWWILAGLWALVALIDAIWIKLIPSVKVERALPGRFAIGVAGDVTLKVSNSSRWPLSVHLYDGLPEEGACELLPWSGTLPGKGYQEVTYPATLHERGMATFDEAHVQVSSPFRFWVKQQRIGEKEQSRVYPNYEPVIRFALLTMESSPEQMGIVMKNRVGLSKDFHQLRDYHLGDMLSQIDWKATSKRLSLISRDYQEQRDQNVILAIDCGRRMRAMDGEMPQFDHCLNAMLLLAYVALRQGDNVGILSFGGEERWLPPVKGVNSMTTILNHLYDYQTSTNPSDYAEAVEKLMVRQRRRALVVVLSNVRGEDGADLIQPLQMLRKRHVVMLANLREKEVVDAMEAPIATLDDALKFGATQRYLDDRRLVLNELNAHGIQTVDTTAKQLPVALANRYLATRQEV</sequence>
<proteinExistence type="predicted"/>
<organism evidence="3 4">
    <name type="scientific">Rubritalea halochordaticola</name>
    <dbReference type="NCBI Taxonomy" id="714537"/>
    <lineage>
        <taxon>Bacteria</taxon>
        <taxon>Pseudomonadati</taxon>
        <taxon>Verrucomicrobiota</taxon>
        <taxon>Verrucomicrobiia</taxon>
        <taxon>Verrucomicrobiales</taxon>
        <taxon>Rubritaleaceae</taxon>
        <taxon>Rubritalea</taxon>
    </lineage>
</organism>
<keyword evidence="1" id="KW-1133">Transmembrane helix</keyword>
<dbReference type="EMBL" id="BAABRL010000007">
    <property type="protein sequence ID" value="GAA5496191.1"/>
    <property type="molecule type" value="Genomic_DNA"/>
</dbReference>
<accession>A0ABP9V521</accession>
<feature type="domain" description="DUF58" evidence="2">
    <location>
        <begin position="235"/>
        <end position="406"/>
    </location>
</feature>
<dbReference type="Pfam" id="PF01882">
    <property type="entry name" value="DUF58"/>
    <property type="match status" value="1"/>
</dbReference>
<keyword evidence="1" id="KW-0812">Transmembrane</keyword>
<dbReference type="InterPro" id="IPR002881">
    <property type="entry name" value="DUF58"/>
</dbReference>
<feature type="transmembrane region" description="Helical" evidence="1">
    <location>
        <begin position="68"/>
        <end position="87"/>
    </location>
</feature>
<reference evidence="3 4" key="1">
    <citation type="submission" date="2024-02" db="EMBL/GenBank/DDBJ databases">
        <title>Rubritalea halochordaticola NBRC 107102.</title>
        <authorList>
            <person name="Ichikawa N."/>
            <person name="Katano-Makiyama Y."/>
            <person name="Hidaka K."/>
        </authorList>
    </citation>
    <scope>NUCLEOTIDE SEQUENCE [LARGE SCALE GENOMIC DNA]</scope>
    <source>
        <strain evidence="3 4">NBRC 107102</strain>
    </source>
</reference>
<evidence type="ECO:0000256" key="1">
    <source>
        <dbReference type="SAM" id="Phobius"/>
    </source>
</evidence>
<dbReference type="PANTHER" id="PTHR33608">
    <property type="entry name" value="BLL2464 PROTEIN"/>
    <property type="match status" value="1"/>
</dbReference>
<keyword evidence="1" id="KW-0472">Membrane</keyword>
<name>A0ABP9V521_9BACT</name>
<dbReference type="Proteomes" id="UP001424741">
    <property type="component" value="Unassembled WGS sequence"/>
</dbReference>
<evidence type="ECO:0000259" key="2">
    <source>
        <dbReference type="Pfam" id="PF01882"/>
    </source>
</evidence>
<keyword evidence="4" id="KW-1185">Reference proteome</keyword>
<dbReference type="Gene3D" id="3.40.50.410">
    <property type="entry name" value="von Willebrand factor, type A domain"/>
    <property type="match status" value="1"/>
</dbReference>
<dbReference type="PANTHER" id="PTHR33608:SF3">
    <property type="entry name" value="SLR2013 PROTEIN"/>
    <property type="match status" value="1"/>
</dbReference>
<feature type="transmembrane region" description="Helical" evidence="1">
    <location>
        <begin position="12"/>
        <end position="37"/>
    </location>
</feature>
<protein>
    <recommendedName>
        <fullName evidence="2">DUF58 domain-containing protein</fullName>
    </recommendedName>
</protein>
<gene>
    <name evidence="3" type="ORF">Rhal01_02373</name>
</gene>
<dbReference type="SUPFAM" id="SSF53300">
    <property type="entry name" value="vWA-like"/>
    <property type="match status" value="1"/>
</dbReference>